<proteinExistence type="predicted"/>
<accession>A0A0G4HP20</accession>
<gene>
    <name evidence="1" type="ORF">Cvel_29689</name>
</gene>
<reference evidence="1" key="1">
    <citation type="submission" date="2014-11" db="EMBL/GenBank/DDBJ databases">
        <authorList>
            <person name="Otto D Thomas"/>
            <person name="Naeem Raeece"/>
        </authorList>
    </citation>
    <scope>NUCLEOTIDE SEQUENCE</scope>
</reference>
<sequence length="220" mass="25086">MNDGEEVLGCLRGLPSTEALSRCLRALDCLEPPLLAAKNALEVIDAKEQPPGVRADQLVEYAMRISRTTRAPPEWPPPFRAWSDMESTQFDRPPFRAPFPTSDMLMCAAFRPERARADKPLIRWQEVEPQQGKRRIQMDIRCTTQDVEVHFVKIDMESGRRGVVDWREDGKKYKGRVLLEMPDSLKTYLYARAESTGTLYPSEVTEVFVDLTTGIREGRG</sequence>
<protein>
    <submittedName>
        <fullName evidence="1">Uncharacterized protein</fullName>
    </submittedName>
</protein>
<name>A0A0G4HP20_9ALVE</name>
<dbReference type="AlphaFoldDB" id="A0A0G4HP20"/>
<dbReference type="EMBL" id="CDMZ01003336">
    <property type="protein sequence ID" value="CEM45992.1"/>
    <property type="molecule type" value="Genomic_DNA"/>
</dbReference>
<organism evidence="1">
    <name type="scientific">Chromera velia CCMP2878</name>
    <dbReference type="NCBI Taxonomy" id="1169474"/>
    <lineage>
        <taxon>Eukaryota</taxon>
        <taxon>Sar</taxon>
        <taxon>Alveolata</taxon>
        <taxon>Colpodellida</taxon>
        <taxon>Chromeraceae</taxon>
        <taxon>Chromera</taxon>
    </lineage>
</organism>
<dbReference type="VEuPathDB" id="CryptoDB:Cvel_29689"/>
<evidence type="ECO:0000313" key="1">
    <source>
        <dbReference type="EMBL" id="CEM45992.1"/>
    </source>
</evidence>